<dbReference type="GO" id="GO:0015627">
    <property type="term" value="C:type II protein secretion system complex"/>
    <property type="evidence" value="ECO:0007669"/>
    <property type="project" value="InterPro"/>
</dbReference>
<dbReference type="AlphaFoldDB" id="A0A423PXU4"/>
<evidence type="ECO:0000256" key="1">
    <source>
        <dbReference type="SAM" id="MobiDB-lite"/>
    </source>
</evidence>
<reference evidence="4 5" key="1">
    <citation type="submission" date="2013-10" db="EMBL/GenBank/DDBJ databases">
        <title>Salinisphaera orenii MK-B5 Genome Sequencing.</title>
        <authorList>
            <person name="Lai Q."/>
            <person name="Li C."/>
            <person name="Shao Z."/>
        </authorList>
    </citation>
    <scope>NUCLEOTIDE SEQUENCE [LARGE SCALE GENOMIC DNA]</scope>
    <source>
        <strain evidence="4 5">MK-B5</strain>
    </source>
</reference>
<accession>A0A423PXU4</accession>
<gene>
    <name evidence="4" type="ORF">SAOR_01050</name>
</gene>
<feature type="region of interest" description="Disordered" evidence="1">
    <location>
        <begin position="81"/>
        <end position="188"/>
    </location>
</feature>
<evidence type="ECO:0000259" key="3">
    <source>
        <dbReference type="Pfam" id="PF16537"/>
    </source>
</evidence>
<evidence type="ECO:0000313" key="4">
    <source>
        <dbReference type="EMBL" id="ROO30437.1"/>
    </source>
</evidence>
<dbReference type="InterPro" id="IPR032389">
    <property type="entry name" value="GspB_C"/>
</dbReference>
<comment type="caution">
    <text evidence="4">The sequence shown here is derived from an EMBL/GenBank/DDBJ whole genome shotgun (WGS) entry which is preliminary data.</text>
</comment>
<dbReference type="Pfam" id="PF16537">
    <property type="entry name" value="T2SSB"/>
    <property type="match status" value="1"/>
</dbReference>
<dbReference type="Proteomes" id="UP000283993">
    <property type="component" value="Unassembled WGS sequence"/>
</dbReference>
<keyword evidence="2" id="KW-1133">Transmembrane helix</keyword>
<keyword evidence="5" id="KW-1185">Reference proteome</keyword>
<feature type="transmembrane region" description="Helical" evidence="2">
    <location>
        <begin position="41"/>
        <end position="61"/>
    </location>
</feature>
<name>A0A423PXU4_9GAMM</name>
<keyword evidence="2" id="KW-0472">Membrane</keyword>
<keyword evidence="2" id="KW-0812">Transmembrane</keyword>
<evidence type="ECO:0000256" key="2">
    <source>
        <dbReference type="SAM" id="Phobius"/>
    </source>
</evidence>
<proteinExistence type="predicted"/>
<protein>
    <recommendedName>
        <fullName evidence="3">Type II secretion system protein GspB C-terminal domain-containing protein</fullName>
    </recommendedName>
</protein>
<organism evidence="4 5">
    <name type="scientific">Salinisphaera orenii MK-B5</name>
    <dbReference type="NCBI Taxonomy" id="856730"/>
    <lineage>
        <taxon>Bacteria</taxon>
        <taxon>Pseudomonadati</taxon>
        <taxon>Pseudomonadota</taxon>
        <taxon>Gammaproteobacteria</taxon>
        <taxon>Salinisphaerales</taxon>
        <taxon>Salinisphaeraceae</taxon>
        <taxon>Salinisphaera</taxon>
    </lineage>
</organism>
<evidence type="ECO:0000313" key="5">
    <source>
        <dbReference type="Proteomes" id="UP000283993"/>
    </source>
</evidence>
<feature type="domain" description="Type II secretion system protein GspB C-terminal" evidence="3">
    <location>
        <begin position="190"/>
        <end position="247"/>
    </location>
</feature>
<feature type="compositionally biased region" description="Polar residues" evidence="1">
    <location>
        <begin position="126"/>
        <end position="138"/>
    </location>
</feature>
<sequence length="251" mass="26081">MSYLVDALKKAERERHRHQAATVESLSATEVSDVGRGGGRVMRWVVMILVVCNAALLVYLFRPVAGPFDTESADERVAAQTVASGSADTVPSAADVSEMPAPQPIPRRRAAGGGSGADTLGGDTGRSPQQPSDMSSLRLSAGANSGGGRVTYSKTPLDDSASLGNAAASNRSTNAPRRSASPPAMNPSGVPEVNINGHLYSSVPGRSFILVNGQRYHEGERLSAGPAVESIDVTGATLNYRGERFHVKGPG</sequence>
<feature type="compositionally biased region" description="Polar residues" evidence="1">
    <location>
        <begin position="167"/>
        <end position="176"/>
    </location>
</feature>
<dbReference type="EMBL" id="AYKH01000001">
    <property type="protein sequence ID" value="ROO30437.1"/>
    <property type="molecule type" value="Genomic_DNA"/>
</dbReference>